<keyword evidence="1" id="KW-1133">Transmembrane helix</keyword>
<evidence type="ECO:0008006" key="4">
    <source>
        <dbReference type="Google" id="ProtNLM"/>
    </source>
</evidence>
<proteinExistence type="predicted"/>
<accession>A0A2G5TVQ8</accession>
<sequence>MSLPPEFWALPEASNSLTVDDKVLYIVETTQFCVFLLTMTIYLIIVWALIEAQNKKIDELNSPFFKLCLSTAGVDIWTLLTNYLGAMFPKWGWFPTVYLFLGNPYGKIYLYFAWCTGVCQAMGVSVLASNRLSVMLFPTSFHKMPPAIRSRTKERARMRETRLFTMSTIIVGVQLCILTLFIFKGADILAFTTDQFYLVYNAVSDLYASINPYLLWVFSDSLRKYILQRLGFVKKTKNITSVTPMFVL</sequence>
<evidence type="ECO:0000313" key="3">
    <source>
        <dbReference type="Proteomes" id="UP000230233"/>
    </source>
</evidence>
<keyword evidence="3" id="KW-1185">Reference proteome</keyword>
<protein>
    <recommendedName>
        <fullName evidence="4">G-protein coupled receptors family 1 profile domain-containing protein</fullName>
    </recommendedName>
</protein>
<feature type="transmembrane region" description="Helical" evidence="1">
    <location>
        <begin position="163"/>
        <end position="183"/>
    </location>
</feature>
<dbReference type="AlphaFoldDB" id="A0A2G5TVQ8"/>
<feature type="transmembrane region" description="Helical" evidence="1">
    <location>
        <begin position="195"/>
        <end position="218"/>
    </location>
</feature>
<dbReference type="EMBL" id="PDUG01000004">
    <property type="protein sequence ID" value="PIC31399.1"/>
    <property type="molecule type" value="Genomic_DNA"/>
</dbReference>
<comment type="caution">
    <text evidence="2">The sequence shown here is derived from an EMBL/GenBank/DDBJ whole genome shotgun (WGS) entry which is preliminary data.</text>
</comment>
<dbReference type="Proteomes" id="UP000230233">
    <property type="component" value="Chromosome IV"/>
</dbReference>
<gene>
    <name evidence="2" type="primary">Cnig_chr_IV.g12118</name>
    <name evidence="2" type="ORF">B9Z55_012118</name>
</gene>
<dbReference type="InterPro" id="IPR019426">
    <property type="entry name" value="7TM_GPCR_serpentine_rcpt_Srv"/>
</dbReference>
<organism evidence="2 3">
    <name type="scientific">Caenorhabditis nigoni</name>
    <dbReference type="NCBI Taxonomy" id="1611254"/>
    <lineage>
        <taxon>Eukaryota</taxon>
        <taxon>Metazoa</taxon>
        <taxon>Ecdysozoa</taxon>
        <taxon>Nematoda</taxon>
        <taxon>Chromadorea</taxon>
        <taxon>Rhabditida</taxon>
        <taxon>Rhabditina</taxon>
        <taxon>Rhabditomorpha</taxon>
        <taxon>Rhabditoidea</taxon>
        <taxon>Rhabditidae</taxon>
        <taxon>Peloderinae</taxon>
        <taxon>Caenorhabditis</taxon>
    </lineage>
</organism>
<reference evidence="3" key="1">
    <citation type="submission" date="2017-10" db="EMBL/GenBank/DDBJ databases">
        <title>Rapid genome shrinkage in a self-fertile nematode reveals novel sperm competition proteins.</title>
        <authorList>
            <person name="Yin D."/>
            <person name="Schwarz E.M."/>
            <person name="Thomas C.G."/>
            <person name="Felde R.L."/>
            <person name="Korf I.F."/>
            <person name="Cutter A.D."/>
            <person name="Schartner C.M."/>
            <person name="Ralston E.J."/>
            <person name="Meyer B.J."/>
            <person name="Haag E.S."/>
        </authorList>
    </citation>
    <scope>NUCLEOTIDE SEQUENCE [LARGE SCALE GENOMIC DNA]</scope>
    <source>
        <strain evidence="3">JU1422</strain>
    </source>
</reference>
<dbReference type="SUPFAM" id="SSF81321">
    <property type="entry name" value="Family A G protein-coupled receptor-like"/>
    <property type="match status" value="1"/>
</dbReference>
<keyword evidence="1" id="KW-0812">Transmembrane</keyword>
<dbReference type="OrthoDB" id="5798218at2759"/>
<name>A0A2G5TVQ8_9PELO</name>
<feature type="transmembrane region" description="Helical" evidence="1">
    <location>
        <begin position="64"/>
        <end position="88"/>
    </location>
</feature>
<dbReference type="PANTHER" id="PTHR31748">
    <property type="entry name" value="SERPENTINE RECEPTOR, CLASS V"/>
    <property type="match status" value="1"/>
</dbReference>
<evidence type="ECO:0000313" key="2">
    <source>
        <dbReference type="EMBL" id="PIC31399.1"/>
    </source>
</evidence>
<feature type="transmembrane region" description="Helical" evidence="1">
    <location>
        <begin position="29"/>
        <end position="52"/>
    </location>
</feature>
<feature type="transmembrane region" description="Helical" evidence="1">
    <location>
        <begin position="108"/>
        <end position="128"/>
    </location>
</feature>
<dbReference type="PANTHER" id="PTHR31748:SF2">
    <property type="entry name" value="G-PROTEIN COUPLED RECEPTORS FAMILY 1 PROFILE DOMAIN-CONTAINING PROTEIN"/>
    <property type="match status" value="1"/>
</dbReference>
<dbReference type="Pfam" id="PF10323">
    <property type="entry name" value="7TM_GPCR_Srv"/>
    <property type="match status" value="2"/>
</dbReference>
<keyword evidence="1" id="KW-0472">Membrane</keyword>
<evidence type="ECO:0000256" key="1">
    <source>
        <dbReference type="SAM" id="Phobius"/>
    </source>
</evidence>